<dbReference type="PANTHER" id="PTHR24173">
    <property type="entry name" value="ANKYRIN REPEAT CONTAINING"/>
    <property type="match status" value="1"/>
</dbReference>
<feature type="repeat" description="ANK" evidence="3">
    <location>
        <begin position="215"/>
        <end position="247"/>
    </location>
</feature>
<dbReference type="PROSITE" id="PS50088">
    <property type="entry name" value="ANK_REPEAT"/>
    <property type="match status" value="3"/>
</dbReference>
<dbReference type="InterPro" id="IPR036770">
    <property type="entry name" value="Ankyrin_rpt-contain_sf"/>
</dbReference>
<keyword evidence="4" id="KW-0812">Transmembrane</keyword>
<evidence type="ECO:0000256" key="1">
    <source>
        <dbReference type="ARBA" id="ARBA00022737"/>
    </source>
</evidence>
<dbReference type="PANTHER" id="PTHR24173:SF74">
    <property type="entry name" value="ANKYRIN REPEAT DOMAIN-CONTAINING PROTEIN 16"/>
    <property type="match status" value="1"/>
</dbReference>
<proteinExistence type="predicted"/>
<evidence type="ECO:0000256" key="3">
    <source>
        <dbReference type="PROSITE-ProRule" id="PRU00023"/>
    </source>
</evidence>
<dbReference type="InterPro" id="IPR002110">
    <property type="entry name" value="Ankyrin_rpt"/>
</dbReference>
<name>A0A1H6QIP0_9BACT</name>
<evidence type="ECO:0000313" key="5">
    <source>
        <dbReference type="EMBL" id="SEI43608.1"/>
    </source>
</evidence>
<organism evidence="5 6">
    <name type="scientific">Dyadobacter koreensis</name>
    <dbReference type="NCBI Taxonomy" id="408657"/>
    <lineage>
        <taxon>Bacteria</taxon>
        <taxon>Pseudomonadati</taxon>
        <taxon>Bacteroidota</taxon>
        <taxon>Cytophagia</taxon>
        <taxon>Cytophagales</taxon>
        <taxon>Spirosomataceae</taxon>
        <taxon>Dyadobacter</taxon>
    </lineage>
</organism>
<dbReference type="PROSITE" id="PS50297">
    <property type="entry name" value="ANK_REP_REGION"/>
    <property type="match status" value="2"/>
</dbReference>
<reference evidence="5 6" key="1">
    <citation type="submission" date="2016-10" db="EMBL/GenBank/DDBJ databases">
        <authorList>
            <person name="de Groot N.N."/>
        </authorList>
    </citation>
    <scope>NUCLEOTIDE SEQUENCE [LARGE SCALE GENOMIC DNA]</scope>
    <source>
        <strain evidence="5 6">DSM 19938</strain>
    </source>
</reference>
<dbReference type="Gene3D" id="1.25.40.20">
    <property type="entry name" value="Ankyrin repeat-containing domain"/>
    <property type="match status" value="1"/>
</dbReference>
<evidence type="ECO:0000313" key="6">
    <source>
        <dbReference type="Proteomes" id="UP000199532"/>
    </source>
</evidence>
<sequence>MNAPRQSSEQSELFLCLNFYFSVVCNLFIFGKIEEKMEDKPGYERIKDENFRIAVSLIDAGDTSGLENHLRRNPRLVSQHIKFDENGYFSNPCLLNFVAENPVRQGFLPENIVKITHIILEAGAKQNLEQTNYTLGLVCSGSVARECKFQIPLINLFLSYGADANSAIPPAIAHGEFEAVEFLIEKGAKIDLVTAAGTGRTFQFQTLFSDSTEKERHLAFAFAAQHGHTEILKILLKSGADPDRYNPEGAHMFSTPLHQAIIFGHEEIVRLLVDGGARLDLKDTIYQGTPLDWARYAKNNTIENYLLSKL</sequence>
<dbReference type="SMART" id="SM00248">
    <property type="entry name" value="ANK"/>
    <property type="match status" value="3"/>
</dbReference>
<accession>A0A1H6QIP0</accession>
<dbReference type="Pfam" id="PF12796">
    <property type="entry name" value="Ank_2"/>
    <property type="match status" value="1"/>
</dbReference>
<dbReference type="AlphaFoldDB" id="A0A1H6QIP0"/>
<keyword evidence="1" id="KW-0677">Repeat</keyword>
<evidence type="ECO:0000256" key="4">
    <source>
        <dbReference type="SAM" id="Phobius"/>
    </source>
</evidence>
<keyword evidence="2 3" id="KW-0040">ANK repeat</keyword>
<feature type="transmembrane region" description="Helical" evidence="4">
    <location>
        <begin position="12"/>
        <end position="30"/>
    </location>
</feature>
<dbReference type="STRING" id="408657.SAMN04487995_0713"/>
<evidence type="ECO:0000256" key="2">
    <source>
        <dbReference type="ARBA" id="ARBA00023043"/>
    </source>
</evidence>
<keyword evidence="6" id="KW-1185">Reference proteome</keyword>
<feature type="repeat" description="ANK" evidence="3">
    <location>
        <begin position="252"/>
        <end position="284"/>
    </location>
</feature>
<keyword evidence="4" id="KW-0472">Membrane</keyword>
<protein>
    <submittedName>
        <fullName evidence="5">Ankyrin repeat-containing protein</fullName>
    </submittedName>
</protein>
<dbReference type="EMBL" id="FNXY01000001">
    <property type="protein sequence ID" value="SEI43608.1"/>
    <property type="molecule type" value="Genomic_DNA"/>
</dbReference>
<dbReference type="Proteomes" id="UP000199532">
    <property type="component" value="Unassembled WGS sequence"/>
</dbReference>
<feature type="repeat" description="ANK" evidence="3">
    <location>
        <begin position="163"/>
        <end position="195"/>
    </location>
</feature>
<gene>
    <name evidence="5" type="ORF">SAMN04487995_0713</name>
</gene>
<dbReference type="SUPFAM" id="SSF48403">
    <property type="entry name" value="Ankyrin repeat"/>
    <property type="match status" value="1"/>
</dbReference>
<keyword evidence="4" id="KW-1133">Transmembrane helix</keyword>